<evidence type="ECO:0000313" key="1">
    <source>
        <dbReference type="EMBL" id="MFB2715977.1"/>
    </source>
</evidence>
<comment type="caution">
    <text evidence="1">The sequence shown here is derived from an EMBL/GenBank/DDBJ whole genome shotgun (WGS) entry which is preliminary data.</text>
</comment>
<dbReference type="RefSeq" id="WP_374814303.1">
    <property type="nucleotide sequence ID" value="NZ_JBHFLD010000012.1"/>
</dbReference>
<dbReference type="SUPFAM" id="SSF102414">
    <property type="entry name" value="Alpha-2,3/8-sialyltransferase CstII"/>
    <property type="match status" value="1"/>
</dbReference>
<sequence>MSKLRRHLSYWPVYFWSFIARNNLFYSRRSRFSRHKKALILGNGPSLQDFVASADWASIGSTHDVYCVNNFAFQDAFILCKPSQYVIFDPNYFNSLDTDLKSGNSLFLKMVETVDWEMNLYIPIRFYSMGQVLIELFRNTSIRVVFFRDVGLKSYFRFPFLGLMKRQILMPRANNVLIAAIYLSILNGHNHVVIDGADHSWHQNLHVADDNLLYIKDSHFYDKDPSLSPLYKDRLTGQHFSMEEIFESYRLVHKSYRVIGELSASLGVKVFNQTPGSFIDAFPRMGRSDSV</sequence>
<accession>A0ABV4W7D8</accession>
<dbReference type="InterPro" id="IPR036715">
    <property type="entry name" value="A-2_3-sialylTrfase_sf"/>
</dbReference>
<dbReference type="EMBL" id="JBHFLD010000012">
    <property type="protein sequence ID" value="MFB2715977.1"/>
    <property type="molecule type" value="Genomic_DNA"/>
</dbReference>
<keyword evidence="2" id="KW-1185">Reference proteome</keyword>
<gene>
    <name evidence="1" type="ORF">ACE05E_10840</name>
</gene>
<reference evidence="1 2" key="1">
    <citation type="submission" date="2024-09" db="EMBL/GenBank/DDBJ databases">
        <title>Draft genome sequences of 6 high pH adapted Marinobacter shengliensis sp. isolated from Mariana forearc serpentinite mud volcanoes.</title>
        <authorList>
            <person name="Elkassas S."/>
            <person name="Serres M."/>
            <person name="Michael N."/>
            <person name="Amina P."/>
            <person name="Teodora Z."/>
            <person name="Julie H."/>
        </authorList>
    </citation>
    <scope>NUCLEOTIDE SEQUENCE [LARGE SCALE GENOMIC DNA]</scope>
    <source>
        <strain evidence="1 2">EB4</strain>
    </source>
</reference>
<evidence type="ECO:0000313" key="2">
    <source>
        <dbReference type="Proteomes" id="UP001576762"/>
    </source>
</evidence>
<dbReference type="Gene3D" id="3.90.1480.10">
    <property type="entry name" value="Alpha-2,3-sialyltransferase"/>
    <property type="match status" value="1"/>
</dbReference>
<evidence type="ECO:0008006" key="3">
    <source>
        <dbReference type="Google" id="ProtNLM"/>
    </source>
</evidence>
<protein>
    <recommendedName>
        <fullName evidence="3">DUF115 domain-containing protein</fullName>
    </recommendedName>
</protein>
<organism evidence="1 2">
    <name type="scientific">Marinobacter shengliensis</name>
    <dbReference type="NCBI Taxonomy" id="1389223"/>
    <lineage>
        <taxon>Bacteria</taxon>
        <taxon>Pseudomonadati</taxon>
        <taxon>Pseudomonadota</taxon>
        <taxon>Gammaproteobacteria</taxon>
        <taxon>Pseudomonadales</taxon>
        <taxon>Marinobacteraceae</taxon>
        <taxon>Marinobacter</taxon>
    </lineage>
</organism>
<name>A0ABV4W7D8_9GAMM</name>
<dbReference type="Proteomes" id="UP001576762">
    <property type="component" value="Unassembled WGS sequence"/>
</dbReference>
<proteinExistence type="predicted"/>